<dbReference type="PROSITE" id="PS00181">
    <property type="entry name" value="GLNA_ATP"/>
    <property type="match status" value="1"/>
</dbReference>
<keyword evidence="5" id="KW-0067">ATP-binding</keyword>
<dbReference type="InterPro" id="IPR036651">
    <property type="entry name" value="Gln_synt_N_sf"/>
</dbReference>
<dbReference type="AlphaFoldDB" id="A0A6S6PUG6"/>
<dbReference type="InterPro" id="IPR008146">
    <property type="entry name" value="Gln_synth_cat_dom"/>
</dbReference>
<reference evidence="12 13" key="1">
    <citation type="submission" date="2020-07" db="EMBL/GenBank/DDBJ databases">
        <title>Complete Genome Sequence of an acetic acid bacterium, Acetobacter aceti JCM20276.</title>
        <authorList>
            <person name="Hirose Y."/>
            <person name="Mihara H."/>
        </authorList>
    </citation>
    <scope>NUCLEOTIDE SEQUENCE [LARGE SCALE GENOMIC DNA]</scope>
    <source>
        <strain evidence="12 13">JCM20276</strain>
    </source>
</reference>
<dbReference type="GO" id="GO:0006542">
    <property type="term" value="P:glutamine biosynthetic process"/>
    <property type="evidence" value="ECO:0007669"/>
    <property type="project" value="InterPro"/>
</dbReference>
<name>A0A6S6PUG6_ACEAC</name>
<dbReference type="SUPFAM" id="SSF55931">
    <property type="entry name" value="Glutamine synthetase/guanido kinase"/>
    <property type="match status" value="1"/>
</dbReference>
<dbReference type="Pfam" id="PF00120">
    <property type="entry name" value="Gln-synt_C"/>
    <property type="match status" value="1"/>
</dbReference>
<keyword evidence="7" id="KW-0535">Nitrogen fixation</keyword>
<keyword evidence="6" id="KW-0460">Magnesium</keyword>
<dbReference type="GO" id="GO:0005524">
    <property type="term" value="F:ATP binding"/>
    <property type="evidence" value="ECO:0007669"/>
    <property type="project" value="UniProtKB-KW"/>
</dbReference>
<evidence type="ECO:0000256" key="8">
    <source>
        <dbReference type="PROSITE-ProRule" id="PRU01330"/>
    </source>
</evidence>
<feature type="domain" description="GS beta-grasp" evidence="10">
    <location>
        <begin position="18"/>
        <end position="100"/>
    </location>
</feature>
<keyword evidence="3 12" id="KW-0436">Ligase</keyword>
<keyword evidence="4" id="KW-0547">Nucleotide-binding</keyword>
<dbReference type="PROSITE" id="PS51987">
    <property type="entry name" value="GS_CATALYTIC"/>
    <property type="match status" value="1"/>
</dbReference>
<dbReference type="InterPro" id="IPR014746">
    <property type="entry name" value="Gln_synth/guanido_kin_cat_dom"/>
</dbReference>
<dbReference type="Proteomes" id="UP000515220">
    <property type="component" value="Chromosome"/>
</dbReference>
<evidence type="ECO:0000256" key="5">
    <source>
        <dbReference type="ARBA" id="ARBA00022840"/>
    </source>
</evidence>
<feature type="domain" description="GS catalytic" evidence="11">
    <location>
        <begin position="106"/>
        <end position="439"/>
    </location>
</feature>
<protein>
    <submittedName>
        <fullName evidence="12">Type III glutamate--ammonia ligase</fullName>
    </submittedName>
</protein>
<dbReference type="SUPFAM" id="SSF54368">
    <property type="entry name" value="Glutamine synthetase, N-terminal domain"/>
    <property type="match status" value="1"/>
</dbReference>
<dbReference type="PANTHER" id="PTHR43785:SF14">
    <property type="entry name" value="GLUTAMINE SYNTHETASE"/>
    <property type="match status" value="1"/>
</dbReference>
<dbReference type="EMBL" id="AP023326">
    <property type="protein sequence ID" value="BCI68704.1"/>
    <property type="molecule type" value="Genomic_DNA"/>
</dbReference>
<evidence type="ECO:0000256" key="4">
    <source>
        <dbReference type="ARBA" id="ARBA00022741"/>
    </source>
</evidence>
<dbReference type="GO" id="GO:0004356">
    <property type="term" value="F:glutamine synthetase activity"/>
    <property type="evidence" value="ECO:0007669"/>
    <property type="project" value="InterPro"/>
</dbReference>
<dbReference type="RefSeq" id="WP_185229935.1">
    <property type="nucleotide sequence ID" value="NZ_AP023326.1"/>
</dbReference>
<dbReference type="InterPro" id="IPR017536">
    <property type="entry name" value="Glutamine_synthetase_typeIII"/>
</dbReference>
<dbReference type="InterPro" id="IPR027303">
    <property type="entry name" value="Gln_synth_gly_rich_site"/>
</dbReference>
<sequence length="439" mass="48637">MTNSQQNADNLAEIAREKNIRYFLISFIDLLGSQRAKLVPASAITSTQKNGAGFAGFAASFDMSPADPDLIAMADPSSLIQLPWKPEVAWLASDLMMHGESVIQAPRNTLKRLVARAAKHGIEVKTGVECEFFLITPNGEQVADEHDASNKPCYDASALMRRYDIIAELCDAMQQLGWEPYQNDHEDANGQFEMNWKYADALVTADRHVFFKFMARAIAEKHGLRATFMPKPFMHLTGNGCHAHISLWKDGKNICYDPQDPLEISESGYNFVGGLIHNADALCAILNPVVNSYKRINAPRTVSGSTWSPNTVTYSGDNRTHMIRVPGGGRFEMRLPDGAANPYLLQASLLAAGLDGIENRRDPGKSLDINMYTDGHKVKDAKRLPLNLLDAMRALDKSTALRAMLDDGLVDPYLKLKTAEWNAHCGHLSEWERISTLDC</sequence>
<evidence type="ECO:0000256" key="6">
    <source>
        <dbReference type="ARBA" id="ARBA00022842"/>
    </source>
</evidence>
<dbReference type="InterPro" id="IPR008147">
    <property type="entry name" value="Gln_synt_N"/>
</dbReference>
<dbReference type="SMART" id="SM01230">
    <property type="entry name" value="Gln-synt_C"/>
    <property type="match status" value="1"/>
</dbReference>
<evidence type="ECO:0000256" key="9">
    <source>
        <dbReference type="RuleBase" id="RU000384"/>
    </source>
</evidence>
<evidence type="ECO:0000256" key="1">
    <source>
        <dbReference type="ARBA" id="ARBA00001946"/>
    </source>
</evidence>
<dbReference type="NCBIfam" id="TIGR03105">
    <property type="entry name" value="gln_synth_III"/>
    <property type="match status" value="1"/>
</dbReference>
<evidence type="ECO:0000259" key="10">
    <source>
        <dbReference type="PROSITE" id="PS51986"/>
    </source>
</evidence>
<accession>A0A6S6PUG6</accession>
<organism evidence="12 13">
    <name type="scientific">Acetobacter aceti</name>
    <dbReference type="NCBI Taxonomy" id="435"/>
    <lineage>
        <taxon>Bacteria</taxon>
        <taxon>Pseudomonadati</taxon>
        <taxon>Pseudomonadota</taxon>
        <taxon>Alphaproteobacteria</taxon>
        <taxon>Acetobacterales</taxon>
        <taxon>Acetobacteraceae</taxon>
        <taxon>Acetobacter</taxon>
        <taxon>Acetobacter subgen. Acetobacter</taxon>
    </lineage>
</organism>
<evidence type="ECO:0000256" key="2">
    <source>
        <dbReference type="ARBA" id="ARBA00003117"/>
    </source>
</evidence>
<dbReference type="Gene3D" id="3.30.590.10">
    <property type="entry name" value="Glutamine synthetase/guanido kinase, catalytic domain"/>
    <property type="match status" value="1"/>
</dbReference>
<dbReference type="PANTHER" id="PTHR43785">
    <property type="entry name" value="GAMMA-GLUTAMYLPUTRESCINE SYNTHETASE"/>
    <property type="match status" value="1"/>
</dbReference>
<evidence type="ECO:0000313" key="13">
    <source>
        <dbReference type="Proteomes" id="UP000515220"/>
    </source>
</evidence>
<gene>
    <name evidence="12" type="ORF">AAJCM20276_33280</name>
</gene>
<evidence type="ECO:0000256" key="3">
    <source>
        <dbReference type="ARBA" id="ARBA00022598"/>
    </source>
</evidence>
<comment type="cofactor">
    <cofactor evidence="1">
        <name>Mg(2+)</name>
        <dbReference type="ChEBI" id="CHEBI:18420"/>
    </cofactor>
</comment>
<dbReference type="PROSITE" id="PS51986">
    <property type="entry name" value="GS_BETA_GRASP"/>
    <property type="match status" value="1"/>
</dbReference>
<comment type="function">
    <text evidence="2">Catalyzes the ATP-dependent biosynthesis of glutamine from glutamate and ammonia.</text>
</comment>
<proteinExistence type="inferred from homology"/>
<comment type="similarity">
    <text evidence="8 9">Belongs to the glutamine synthetase family.</text>
</comment>
<evidence type="ECO:0000256" key="7">
    <source>
        <dbReference type="ARBA" id="ARBA00023231"/>
    </source>
</evidence>
<evidence type="ECO:0000313" key="12">
    <source>
        <dbReference type="EMBL" id="BCI68704.1"/>
    </source>
</evidence>
<evidence type="ECO:0000259" key="11">
    <source>
        <dbReference type="PROSITE" id="PS51987"/>
    </source>
</evidence>
<dbReference type="Gene3D" id="3.10.20.70">
    <property type="entry name" value="Glutamine synthetase, N-terminal domain"/>
    <property type="match status" value="1"/>
</dbReference>